<evidence type="ECO:0000256" key="2">
    <source>
        <dbReference type="PROSITE-ProRule" id="PRU00339"/>
    </source>
</evidence>
<feature type="domain" description="Cytochrome c-552/4" evidence="5">
    <location>
        <begin position="223"/>
        <end position="263"/>
    </location>
</feature>
<comment type="caution">
    <text evidence="6">The sequence shown here is derived from an EMBL/GenBank/DDBJ whole genome shotgun (WGS) entry which is preliminary data.</text>
</comment>
<dbReference type="Gene3D" id="1.25.40.10">
    <property type="entry name" value="Tetratricopeptide repeat domain"/>
    <property type="match status" value="2"/>
</dbReference>
<evidence type="ECO:0000256" key="3">
    <source>
        <dbReference type="SAM" id="MobiDB-lite"/>
    </source>
</evidence>
<dbReference type="RefSeq" id="WP_105333259.1">
    <property type="nucleotide sequence ID" value="NZ_PUHY01000016.1"/>
</dbReference>
<feature type="region of interest" description="Disordered" evidence="3">
    <location>
        <begin position="1"/>
        <end position="39"/>
    </location>
</feature>
<evidence type="ECO:0000256" key="1">
    <source>
        <dbReference type="ARBA" id="ARBA00022729"/>
    </source>
</evidence>
<evidence type="ECO:0000313" key="6">
    <source>
        <dbReference type="EMBL" id="PQO28590.1"/>
    </source>
</evidence>
<dbReference type="Pfam" id="PF00515">
    <property type="entry name" value="TPR_1"/>
    <property type="match status" value="1"/>
</dbReference>
<name>A0A2S8F8X9_9BACT</name>
<keyword evidence="1" id="KW-0732">Signal</keyword>
<gene>
    <name evidence="6" type="ORF">C5Y83_28740</name>
</gene>
<dbReference type="PROSITE" id="PS50005">
    <property type="entry name" value="TPR"/>
    <property type="match status" value="1"/>
</dbReference>
<keyword evidence="4" id="KW-0812">Transmembrane</keyword>
<accession>A0A2S8F8X9</accession>
<feature type="compositionally biased region" description="Low complexity" evidence="3">
    <location>
        <begin position="12"/>
        <end position="30"/>
    </location>
</feature>
<dbReference type="PANTHER" id="PTHR35038">
    <property type="entry name" value="DISSIMILATORY SULFITE REDUCTASE SIRA"/>
    <property type="match status" value="1"/>
</dbReference>
<organism evidence="6 7">
    <name type="scientific">Blastopirellula marina</name>
    <dbReference type="NCBI Taxonomy" id="124"/>
    <lineage>
        <taxon>Bacteria</taxon>
        <taxon>Pseudomonadati</taxon>
        <taxon>Planctomycetota</taxon>
        <taxon>Planctomycetia</taxon>
        <taxon>Pirellulales</taxon>
        <taxon>Pirellulaceae</taxon>
        <taxon>Blastopirellula</taxon>
    </lineage>
</organism>
<dbReference type="CDD" id="cd08168">
    <property type="entry name" value="Cytochrom_C3"/>
    <property type="match status" value="1"/>
</dbReference>
<evidence type="ECO:0000259" key="5">
    <source>
        <dbReference type="Pfam" id="PF13435"/>
    </source>
</evidence>
<dbReference type="InterPro" id="IPR023155">
    <property type="entry name" value="Cyt_c-552/4"/>
</dbReference>
<dbReference type="Gene3D" id="1.10.1130.10">
    <property type="entry name" value="Flavocytochrome C3, Chain A"/>
    <property type="match status" value="2"/>
</dbReference>
<dbReference type="InterPro" id="IPR003321">
    <property type="entry name" value="Cyt_c552"/>
</dbReference>
<dbReference type="Pfam" id="PF13646">
    <property type="entry name" value="HEAT_2"/>
    <property type="match status" value="1"/>
</dbReference>
<dbReference type="InterPro" id="IPR011990">
    <property type="entry name" value="TPR-like_helical_dom_sf"/>
</dbReference>
<feature type="transmembrane region" description="Helical" evidence="4">
    <location>
        <begin position="44"/>
        <end position="67"/>
    </location>
</feature>
<dbReference type="AlphaFoldDB" id="A0A2S8F8X9"/>
<dbReference type="Pfam" id="PF02335">
    <property type="entry name" value="Cytochrom_C552"/>
    <property type="match status" value="1"/>
</dbReference>
<dbReference type="Gene3D" id="1.25.10.10">
    <property type="entry name" value="Leucine-rich Repeat Variant"/>
    <property type="match status" value="1"/>
</dbReference>
<sequence length="864" mass="97777">MASRKQKRKQSSDSTPDPSVDSKSKSVPSKKATRQKSQGIPRSVLAIGGGFLVLLVGMSLVGADWYYAMPTDTPLKYVGRTSCIECHQTQNHAWEGSDHDLAMDLATEETVLGNFDGAEIEHFGVKSRMFRQDGKYMINTEGPDGTPQDFEIKYVFGVRPLQQYMVEMEPPTPGSAPGSIGRVQVLRVSWDTTKKEWFYLSPPDVNEKLSVDDPLHWTGRTQNWNHYCADCHSTNVHKNFDLATNTYHTTFSEIDVSCETCHGPGSAHVELANATSLFWDRNLGYGLKTLKGDTTEAQINQVETCAACHSRREVICPTYQRGDNYYDQYSNELLAPHTYYCDGQIMEEDYVYGSFIQSKMFHKGIRCTDCHDPHTAKIKFEGNLLCTSCHQHPAGKYDTSAHHFHAVGSTGASCVECHMPETTYMEVDPRRDHSIRIPRPDLSVNLGTPNACTKCHLDKAELPREEHPDITRYDQWMTLARNGDEKVRAALAKVDQWALEAVEKWYGPTSKVPKEESFAYSLAHAWANEPDAGSSLQKLVKDPNQANIVRASAMMYLQNYLNEDSVKTALRYLSDDNPQVRIAAIDTLQEIRTLPRDLQGNVLDALMNRLTDKERAVRVQAAWALANQDPEAIKLRGKSEAFQRALNERIEQLERDGDQPSSFLSLGVLYERMGDISKAEQAYRTAIRIDPNFTGPRSNLINLLDVRQRQEENEMRQLAVSRNRAGAEAMIPQLQKRAGEIARLRFEELKNIERDVSQQPDFAPLQYQYGSALFLAGRNAPPDIAAELFADAFTAYKKAKQLQPNSVQYAYMYALICQHLERWEEGEQAVEDLLKLDPTNQEFLGLQQQMKAKYSPSQEQQQQR</sequence>
<dbReference type="EMBL" id="PUHY01000016">
    <property type="protein sequence ID" value="PQO28590.1"/>
    <property type="molecule type" value="Genomic_DNA"/>
</dbReference>
<dbReference type="InterPro" id="IPR019734">
    <property type="entry name" value="TPR_rpt"/>
</dbReference>
<reference evidence="6 7" key="1">
    <citation type="submission" date="2018-02" db="EMBL/GenBank/DDBJ databases">
        <title>Comparative genomes isolates from brazilian mangrove.</title>
        <authorList>
            <person name="Araujo J.E."/>
            <person name="Taketani R.G."/>
            <person name="Silva M.C.P."/>
            <person name="Loureco M.V."/>
            <person name="Andreote F.D."/>
        </authorList>
    </citation>
    <scope>NUCLEOTIDE SEQUENCE [LARGE SCALE GENOMIC DNA]</scope>
    <source>
        <strain evidence="6 7">Hex-1 MGV</strain>
    </source>
</reference>
<dbReference type="SUPFAM" id="SSF48695">
    <property type="entry name" value="Multiheme cytochromes"/>
    <property type="match status" value="1"/>
</dbReference>
<dbReference type="PANTHER" id="PTHR35038:SF8">
    <property type="entry name" value="C-TYPE POLYHEME CYTOCHROME OMCC"/>
    <property type="match status" value="1"/>
</dbReference>
<keyword evidence="4" id="KW-0472">Membrane</keyword>
<dbReference type="OrthoDB" id="234670at2"/>
<dbReference type="Proteomes" id="UP000238322">
    <property type="component" value="Unassembled WGS sequence"/>
</dbReference>
<dbReference type="InterPro" id="IPR036280">
    <property type="entry name" value="Multihaem_cyt_sf"/>
</dbReference>
<keyword evidence="2" id="KW-0802">TPR repeat</keyword>
<dbReference type="SMART" id="SM00028">
    <property type="entry name" value="TPR"/>
    <property type="match status" value="2"/>
</dbReference>
<evidence type="ECO:0000256" key="4">
    <source>
        <dbReference type="SAM" id="Phobius"/>
    </source>
</evidence>
<dbReference type="Pfam" id="PF13435">
    <property type="entry name" value="Cytochrome_C554"/>
    <property type="match status" value="1"/>
</dbReference>
<dbReference type="InterPro" id="IPR011989">
    <property type="entry name" value="ARM-like"/>
</dbReference>
<feature type="repeat" description="TPR" evidence="2">
    <location>
        <begin position="660"/>
        <end position="693"/>
    </location>
</feature>
<dbReference type="InterPro" id="IPR016024">
    <property type="entry name" value="ARM-type_fold"/>
</dbReference>
<keyword evidence="4" id="KW-1133">Transmembrane helix</keyword>
<dbReference type="InterPro" id="IPR051829">
    <property type="entry name" value="Multiheme_Cytochr_ET"/>
</dbReference>
<dbReference type="PROSITE" id="PS50293">
    <property type="entry name" value="TPR_REGION"/>
    <property type="match status" value="1"/>
</dbReference>
<evidence type="ECO:0000313" key="7">
    <source>
        <dbReference type="Proteomes" id="UP000238322"/>
    </source>
</evidence>
<protein>
    <recommendedName>
        <fullName evidence="5">Cytochrome c-552/4 domain-containing protein</fullName>
    </recommendedName>
</protein>
<proteinExistence type="predicted"/>
<dbReference type="SUPFAM" id="SSF48371">
    <property type="entry name" value="ARM repeat"/>
    <property type="match status" value="1"/>
</dbReference>
<dbReference type="GO" id="GO:0042279">
    <property type="term" value="F:nitrite reductase (cytochrome, ammonia-forming) activity"/>
    <property type="evidence" value="ECO:0007669"/>
    <property type="project" value="InterPro"/>
</dbReference>
<dbReference type="GO" id="GO:0042597">
    <property type="term" value="C:periplasmic space"/>
    <property type="evidence" value="ECO:0007669"/>
    <property type="project" value="InterPro"/>
</dbReference>
<dbReference type="SUPFAM" id="SSF48452">
    <property type="entry name" value="TPR-like"/>
    <property type="match status" value="1"/>
</dbReference>